<reference evidence="1 2" key="1">
    <citation type="submission" date="2011-10" db="EMBL/GenBank/DDBJ databases">
        <authorList>
            <person name="Genoscope - CEA"/>
        </authorList>
    </citation>
    <scope>NUCLEOTIDE SEQUENCE [LARGE SCALE GENOMIC DNA]</scope>
    <source>
        <strain evidence="1 2">RCC 1105</strain>
    </source>
</reference>
<dbReference type="KEGG" id="bpg:Bathy06g05070"/>
<sequence length="102" mass="10661">MGTEETNQAISVVATSILFGGLAIVQGLKSEPKPCPSCATSGGEACIFCNATGRRETPIEITKKDRRDDSVLGLTRRSPMECTGCKGAGMILCKTCKGSGYV</sequence>
<dbReference type="EMBL" id="FO082273">
    <property type="protein sequence ID" value="CCO17172.1"/>
    <property type="molecule type" value="Genomic_DNA"/>
</dbReference>
<dbReference type="OrthoDB" id="542764at2759"/>
<dbReference type="RefSeq" id="XP_007512572.1">
    <property type="nucleotide sequence ID" value="XM_007512510.1"/>
</dbReference>
<dbReference type="GeneID" id="19015488"/>
<proteinExistence type="predicted"/>
<protein>
    <submittedName>
        <fullName evidence="1">Uncharacterized protein</fullName>
    </submittedName>
</protein>
<accession>K8EG92</accession>
<gene>
    <name evidence="1" type="ORF">Bathy06g05070</name>
</gene>
<organism evidence="1 2">
    <name type="scientific">Bathycoccus prasinos</name>
    <dbReference type="NCBI Taxonomy" id="41875"/>
    <lineage>
        <taxon>Eukaryota</taxon>
        <taxon>Viridiplantae</taxon>
        <taxon>Chlorophyta</taxon>
        <taxon>Mamiellophyceae</taxon>
        <taxon>Mamiellales</taxon>
        <taxon>Bathycoccaceae</taxon>
        <taxon>Bathycoccus</taxon>
    </lineage>
</organism>
<dbReference type="Proteomes" id="UP000198341">
    <property type="component" value="Chromosome 6"/>
</dbReference>
<dbReference type="eggNOG" id="ENOG502S1HB">
    <property type="taxonomic scope" value="Eukaryota"/>
</dbReference>
<name>K8EG92_9CHLO</name>
<dbReference type="AlphaFoldDB" id="K8EG92"/>
<keyword evidence="2" id="KW-1185">Reference proteome</keyword>
<dbReference type="STRING" id="41875.K8EG92"/>
<evidence type="ECO:0000313" key="2">
    <source>
        <dbReference type="Proteomes" id="UP000198341"/>
    </source>
</evidence>
<evidence type="ECO:0000313" key="1">
    <source>
        <dbReference type="EMBL" id="CCO17172.1"/>
    </source>
</evidence>